<dbReference type="Proteomes" id="UP001162501">
    <property type="component" value="Chromosome 7"/>
</dbReference>
<organism evidence="1 2">
    <name type="scientific">Rangifer tarandus platyrhynchus</name>
    <name type="common">Svalbard reindeer</name>
    <dbReference type="NCBI Taxonomy" id="3082113"/>
    <lineage>
        <taxon>Eukaryota</taxon>
        <taxon>Metazoa</taxon>
        <taxon>Chordata</taxon>
        <taxon>Craniata</taxon>
        <taxon>Vertebrata</taxon>
        <taxon>Euteleostomi</taxon>
        <taxon>Mammalia</taxon>
        <taxon>Eutheria</taxon>
        <taxon>Laurasiatheria</taxon>
        <taxon>Artiodactyla</taxon>
        <taxon>Ruminantia</taxon>
        <taxon>Pecora</taxon>
        <taxon>Cervidae</taxon>
        <taxon>Odocoileinae</taxon>
        <taxon>Rangifer</taxon>
    </lineage>
</organism>
<gene>
    <name evidence="1" type="ORF">MRATA1EN22A_LOCUS26785</name>
</gene>
<reference evidence="1" key="2">
    <citation type="submission" date="2025-03" db="EMBL/GenBank/DDBJ databases">
        <authorList>
            <consortium name="ELIXIR-Norway"/>
            <consortium name="Elixir Norway"/>
        </authorList>
    </citation>
    <scope>NUCLEOTIDE SEQUENCE</scope>
</reference>
<accession>A0AC60A533</accession>
<protein>
    <submittedName>
        <fullName evidence="1">Uncharacterized protein</fullName>
    </submittedName>
</protein>
<evidence type="ECO:0000313" key="1">
    <source>
        <dbReference type="EMBL" id="CAN0555139.1"/>
    </source>
</evidence>
<sequence>MTTGPADRAPGEGAAAGAQSPGEPRDGPPSSSSRKPDFCRLNKAYSGFNFFFMTQVTQVRGQTAAKSPPSPGMWPPRHTTLPGEAPACFSNLLSYVALRTSQPCWTEMPVKAESTRGSTLSPAGLKAYQRALHTYQTLTGATTATAQAWRPPALGLWASSLCERAGEVSSCFAALMPPYVEVSLFIRPVKPFSLNSSIVYSTTY</sequence>
<name>A0AC60A533_RANTA</name>
<evidence type="ECO:0000313" key="2">
    <source>
        <dbReference type="Proteomes" id="UP001162501"/>
    </source>
</evidence>
<reference evidence="1" key="1">
    <citation type="submission" date="2023-05" db="EMBL/GenBank/DDBJ databases">
        <authorList>
            <consortium name="ELIXIR-Norway"/>
        </authorList>
    </citation>
    <scope>NUCLEOTIDE SEQUENCE</scope>
</reference>
<proteinExistence type="predicted"/>
<dbReference type="EMBL" id="OX596091">
    <property type="protein sequence ID" value="CAN0555139.1"/>
    <property type="molecule type" value="Genomic_DNA"/>
</dbReference>